<keyword evidence="1" id="KW-0805">Transcription regulation</keyword>
<evidence type="ECO:0000256" key="1">
    <source>
        <dbReference type="ARBA" id="ARBA00023015"/>
    </source>
</evidence>
<keyword evidence="2 5" id="KW-0238">DNA-binding</keyword>
<evidence type="ECO:0000256" key="3">
    <source>
        <dbReference type="ARBA" id="ARBA00023163"/>
    </source>
</evidence>
<evidence type="ECO:0000313" key="6">
    <source>
        <dbReference type="Proteomes" id="UP000183407"/>
    </source>
</evidence>
<keyword evidence="3" id="KW-0804">Transcription</keyword>
<dbReference type="InterPro" id="IPR036388">
    <property type="entry name" value="WH-like_DNA-bd_sf"/>
</dbReference>
<organism evidence="5 6">
    <name type="scientific">Rhodococcus jostii</name>
    <dbReference type="NCBI Taxonomy" id="132919"/>
    <lineage>
        <taxon>Bacteria</taxon>
        <taxon>Bacillati</taxon>
        <taxon>Actinomycetota</taxon>
        <taxon>Actinomycetes</taxon>
        <taxon>Mycobacteriales</taxon>
        <taxon>Nocardiaceae</taxon>
        <taxon>Rhodococcus</taxon>
    </lineage>
</organism>
<gene>
    <name evidence="5" type="ORF">SAMN04490220_0364</name>
</gene>
<dbReference type="RefSeq" id="WP_073357900.1">
    <property type="nucleotide sequence ID" value="NZ_FNTL01000002.1"/>
</dbReference>
<dbReference type="CDD" id="cd00090">
    <property type="entry name" value="HTH_ARSR"/>
    <property type="match status" value="1"/>
</dbReference>
<dbReference type="AlphaFoldDB" id="A0A1H4IPU7"/>
<name>A0A1H4IPU7_RHOJO</name>
<evidence type="ECO:0000313" key="5">
    <source>
        <dbReference type="EMBL" id="SEB36124.1"/>
    </source>
</evidence>
<dbReference type="GO" id="GO:0003700">
    <property type="term" value="F:DNA-binding transcription factor activity"/>
    <property type="evidence" value="ECO:0007669"/>
    <property type="project" value="InterPro"/>
</dbReference>
<accession>A0A1H4IPU7</accession>
<dbReference type="PROSITE" id="PS50987">
    <property type="entry name" value="HTH_ARSR_2"/>
    <property type="match status" value="1"/>
</dbReference>
<dbReference type="SMART" id="SM00418">
    <property type="entry name" value="HTH_ARSR"/>
    <property type="match status" value="1"/>
</dbReference>
<dbReference type="NCBIfam" id="NF033788">
    <property type="entry name" value="HTH_metalloreg"/>
    <property type="match status" value="1"/>
</dbReference>
<reference evidence="6" key="1">
    <citation type="submission" date="2016-10" db="EMBL/GenBank/DDBJ databases">
        <authorList>
            <person name="Varghese N."/>
        </authorList>
    </citation>
    <scope>NUCLEOTIDE SEQUENCE [LARGE SCALE GENOMIC DNA]</scope>
    <source>
        <strain evidence="6">DSM 44719</strain>
    </source>
</reference>
<dbReference type="InterPro" id="IPR001845">
    <property type="entry name" value="HTH_ArsR_DNA-bd_dom"/>
</dbReference>
<feature type="domain" description="HTH arsR-type" evidence="4">
    <location>
        <begin position="17"/>
        <end position="111"/>
    </location>
</feature>
<dbReference type="PANTHER" id="PTHR43132:SF8">
    <property type="entry name" value="HTH-TYPE TRANSCRIPTIONAL REGULATOR KMTR"/>
    <property type="match status" value="1"/>
</dbReference>
<dbReference type="Proteomes" id="UP000183407">
    <property type="component" value="Unassembled WGS sequence"/>
</dbReference>
<dbReference type="SUPFAM" id="SSF46785">
    <property type="entry name" value="Winged helix' DNA-binding domain"/>
    <property type="match status" value="1"/>
</dbReference>
<evidence type="ECO:0000256" key="2">
    <source>
        <dbReference type="ARBA" id="ARBA00023125"/>
    </source>
</evidence>
<dbReference type="EMBL" id="FNTL01000002">
    <property type="protein sequence ID" value="SEB36124.1"/>
    <property type="molecule type" value="Genomic_DNA"/>
</dbReference>
<protein>
    <submittedName>
        <fullName evidence="5">DNA-binding transcriptional regulator, ArsR family</fullName>
    </submittedName>
</protein>
<dbReference type="InterPro" id="IPR051011">
    <property type="entry name" value="Metal_resp_trans_reg"/>
</dbReference>
<dbReference type="GO" id="GO:0003677">
    <property type="term" value="F:DNA binding"/>
    <property type="evidence" value="ECO:0007669"/>
    <property type="project" value="UniProtKB-KW"/>
</dbReference>
<evidence type="ECO:0000259" key="4">
    <source>
        <dbReference type="PROSITE" id="PS50987"/>
    </source>
</evidence>
<dbReference type="OrthoDB" id="9810923at2"/>
<proteinExistence type="predicted"/>
<dbReference type="Gene3D" id="1.10.10.10">
    <property type="entry name" value="Winged helix-like DNA-binding domain superfamily/Winged helix DNA-binding domain"/>
    <property type="match status" value="1"/>
</dbReference>
<dbReference type="PANTHER" id="PTHR43132">
    <property type="entry name" value="ARSENICAL RESISTANCE OPERON REPRESSOR ARSR-RELATED"/>
    <property type="match status" value="1"/>
</dbReference>
<dbReference type="InterPro" id="IPR036390">
    <property type="entry name" value="WH_DNA-bd_sf"/>
</dbReference>
<sequence length="115" mass="12593">MLQHTETPTLGSSQPHWTPDHVASLVEVFVLYSDPTRVRVVWALTAGERQVNEIADTVGAPVSTVSRHLAKLRAAHLVTSRRAGTSKLYRLVNDYAARLIADTLATSAQPHEKSP</sequence>
<dbReference type="Pfam" id="PF01022">
    <property type="entry name" value="HTH_5"/>
    <property type="match status" value="1"/>
</dbReference>
<dbReference type="InterPro" id="IPR011991">
    <property type="entry name" value="ArsR-like_HTH"/>
</dbReference>
<dbReference type="PRINTS" id="PR00778">
    <property type="entry name" value="HTHARSR"/>
</dbReference>